<dbReference type="SUPFAM" id="SSF53098">
    <property type="entry name" value="Ribonuclease H-like"/>
    <property type="match status" value="1"/>
</dbReference>
<dbReference type="Pfam" id="PF16486">
    <property type="entry name" value="ArgoN"/>
    <property type="match status" value="1"/>
</dbReference>
<dbReference type="GO" id="GO:0003723">
    <property type="term" value="F:RNA binding"/>
    <property type="evidence" value="ECO:0007669"/>
    <property type="project" value="InterPro"/>
</dbReference>
<dbReference type="InterPro" id="IPR032474">
    <property type="entry name" value="Argonaute_N"/>
</dbReference>
<dbReference type="Proteomes" id="UP000054279">
    <property type="component" value="Unassembled WGS sequence"/>
</dbReference>
<dbReference type="InterPro" id="IPR036397">
    <property type="entry name" value="RNaseH_sf"/>
</dbReference>
<dbReference type="SUPFAM" id="SSF101690">
    <property type="entry name" value="PAZ domain"/>
    <property type="match status" value="1"/>
</dbReference>
<dbReference type="Gene3D" id="2.170.260.10">
    <property type="entry name" value="paz domain"/>
    <property type="match status" value="1"/>
</dbReference>
<dbReference type="Pfam" id="PF02170">
    <property type="entry name" value="PAZ"/>
    <property type="match status" value="1"/>
</dbReference>
<feature type="domain" description="PAZ" evidence="2">
    <location>
        <begin position="346"/>
        <end position="446"/>
    </location>
</feature>
<feature type="compositionally biased region" description="Basic and acidic residues" evidence="1">
    <location>
        <begin position="1"/>
        <end position="19"/>
    </location>
</feature>
<evidence type="ECO:0000259" key="3">
    <source>
        <dbReference type="PROSITE" id="PS50822"/>
    </source>
</evidence>
<dbReference type="OrthoDB" id="10252740at2759"/>
<proteinExistence type="predicted"/>
<feature type="domain" description="Piwi" evidence="3">
    <location>
        <begin position="626"/>
        <end position="935"/>
    </location>
</feature>
<dbReference type="Pfam" id="PF16488">
    <property type="entry name" value="ArgoL2"/>
    <property type="match status" value="1"/>
</dbReference>
<accession>A0A0C9VXX2</accession>
<dbReference type="PROSITE" id="PS50821">
    <property type="entry name" value="PAZ"/>
    <property type="match status" value="1"/>
</dbReference>
<dbReference type="InterPro" id="IPR036085">
    <property type="entry name" value="PAZ_dom_sf"/>
</dbReference>
<evidence type="ECO:0008006" key="6">
    <source>
        <dbReference type="Google" id="ProtNLM"/>
    </source>
</evidence>
<feature type="compositionally biased region" description="Basic and acidic residues" evidence="1">
    <location>
        <begin position="43"/>
        <end position="68"/>
    </location>
</feature>
<dbReference type="Gene3D" id="3.30.420.10">
    <property type="entry name" value="Ribonuclease H-like superfamily/Ribonuclease H"/>
    <property type="match status" value="1"/>
</dbReference>
<dbReference type="InterPro" id="IPR014811">
    <property type="entry name" value="ArgoL1"/>
</dbReference>
<dbReference type="InterPro" id="IPR032472">
    <property type="entry name" value="ArgoL2"/>
</dbReference>
<protein>
    <recommendedName>
        <fullName evidence="6">Piwi-domain-containing protein</fullName>
    </recommendedName>
</protein>
<dbReference type="PROSITE" id="PS50822">
    <property type="entry name" value="PIWI"/>
    <property type="match status" value="1"/>
</dbReference>
<dbReference type="InterPro" id="IPR045246">
    <property type="entry name" value="Piwi_ago-like"/>
</dbReference>
<reference evidence="4 5" key="1">
    <citation type="submission" date="2014-06" db="EMBL/GenBank/DDBJ databases">
        <title>Evolutionary Origins and Diversification of the Mycorrhizal Mutualists.</title>
        <authorList>
            <consortium name="DOE Joint Genome Institute"/>
            <consortium name="Mycorrhizal Genomics Consortium"/>
            <person name="Kohler A."/>
            <person name="Kuo A."/>
            <person name="Nagy L.G."/>
            <person name="Floudas D."/>
            <person name="Copeland A."/>
            <person name="Barry K.W."/>
            <person name="Cichocki N."/>
            <person name="Veneault-Fourrey C."/>
            <person name="LaButti K."/>
            <person name="Lindquist E.A."/>
            <person name="Lipzen A."/>
            <person name="Lundell T."/>
            <person name="Morin E."/>
            <person name="Murat C."/>
            <person name="Riley R."/>
            <person name="Ohm R."/>
            <person name="Sun H."/>
            <person name="Tunlid A."/>
            <person name="Henrissat B."/>
            <person name="Grigoriev I.V."/>
            <person name="Hibbett D.S."/>
            <person name="Martin F."/>
        </authorList>
    </citation>
    <scope>NUCLEOTIDE SEQUENCE [LARGE SCALE GENOMIC DNA]</scope>
    <source>
        <strain evidence="4 5">SS14</strain>
    </source>
</reference>
<dbReference type="Pfam" id="PF02171">
    <property type="entry name" value="Piwi"/>
    <property type="match status" value="1"/>
</dbReference>
<dbReference type="Pfam" id="PF08699">
    <property type="entry name" value="ArgoL1"/>
    <property type="match status" value="1"/>
</dbReference>
<evidence type="ECO:0000313" key="5">
    <source>
        <dbReference type="Proteomes" id="UP000054279"/>
    </source>
</evidence>
<evidence type="ECO:0000313" key="4">
    <source>
        <dbReference type="EMBL" id="KIJ43810.1"/>
    </source>
</evidence>
<evidence type="ECO:0000256" key="1">
    <source>
        <dbReference type="SAM" id="MobiDB-lite"/>
    </source>
</evidence>
<organism evidence="4 5">
    <name type="scientific">Sphaerobolus stellatus (strain SS14)</name>
    <dbReference type="NCBI Taxonomy" id="990650"/>
    <lineage>
        <taxon>Eukaryota</taxon>
        <taxon>Fungi</taxon>
        <taxon>Dikarya</taxon>
        <taxon>Basidiomycota</taxon>
        <taxon>Agaricomycotina</taxon>
        <taxon>Agaricomycetes</taxon>
        <taxon>Phallomycetidae</taxon>
        <taxon>Geastrales</taxon>
        <taxon>Sphaerobolaceae</taxon>
        <taxon>Sphaerobolus</taxon>
    </lineage>
</organism>
<dbReference type="InterPro" id="IPR012337">
    <property type="entry name" value="RNaseH-like_sf"/>
</dbReference>
<dbReference type="EMBL" id="KN837120">
    <property type="protein sequence ID" value="KIJ43810.1"/>
    <property type="molecule type" value="Genomic_DNA"/>
</dbReference>
<feature type="region of interest" description="Disordered" evidence="1">
    <location>
        <begin position="1"/>
        <end position="97"/>
    </location>
</feature>
<dbReference type="CDD" id="cd04657">
    <property type="entry name" value="Piwi_ago-like"/>
    <property type="match status" value="1"/>
</dbReference>
<dbReference type="InterPro" id="IPR003100">
    <property type="entry name" value="PAZ_dom"/>
</dbReference>
<name>A0A0C9VXX2_SPHS4</name>
<sequence length="979" mass="106547">MQRGSDRGGGRGRGGDRGAFRGAPSGGRGGPGGGGDRGGGFRGGDRGGFRGGDRGFRGGDRGGFRGGDRGGGGGFRGGGRGGPRGGGPTGPIIFDTPANFEPRVKQEGDVLVNKLKNLTLSDGEGLKPPVRPGYGTKGTEISVRANHFALKVPKGPLYEYKIYYEPGVTLKRVRKRLLQILEDAPEFASYKNIVAHDSSEKLIAGKPLPQPKNNPLEFNVKLFDADDAGPDERSKSYKIMIQFTNEINMTNLNAYLNGSDRSFEVAPLISALNIILAKAPMGQGVKVGRERFFFRSLTETHPLNLGAGLEAWKGFYSSVRPTVNSLMVNVNVCYTAFYRTGNLADAINTFLRESYGGRPDKFVEGIRISPTHLSYRPKKTVKKLLRETADKVSFQCPEYGGKITVADYFKRKYKINLPLQAQWWVVDVGTKEKANLLPAHLCEILPNQPFRGKLSEGHTAEMIKFACNPPADNARSIVGQGLGALGFNGTQSLTNFGLGVNLEMGVVPARILAPPRIKYAQDKSASIFAEKASWNLRDVRFFKGMPLNNWGVFAISSPSGGFGGSNDPALGSVIDAFMRGCTTAGMPTGAPASVFVTPPVTPHNPQLHNLFKEAIKANMVSKKVTYILVILPDANKRVYSTIRRICDVELGIPATCAINSKISKGQPQYMANLGLKINPKLGGTNHVLDPQSGAWLKKEVTMLVGMDVTHPGPGSAKGTPSIAGVVASYDAEHTLYPASLRLQTSKQEDNQMIEDLALMMQERLLLFQKHRKTLPARIIVFRDGVSEGQFITVLQQEHPKFLEAFKRFSQPGKPAYRPKLTIIICGKRHHTRFYPTKAENGDQLGNPKPGTVVDRGITAIYEFDFFLQAHAGLQGQTRPTHYTVIYDENKFDADAAQGLINYSSYIYARATKAVSLVPPAYYADLVCERGRQYLHDYLVTADSASSHGGGGSEDAVYENAKKAWGNGVHQNVASSMFYL</sequence>
<keyword evidence="5" id="KW-1185">Reference proteome</keyword>
<dbReference type="InterPro" id="IPR003165">
    <property type="entry name" value="Piwi"/>
</dbReference>
<evidence type="ECO:0000259" key="2">
    <source>
        <dbReference type="PROSITE" id="PS50821"/>
    </source>
</evidence>
<feature type="compositionally biased region" description="Gly residues" evidence="1">
    <location>
        <begin position="69"/>
        <end position="89"/>
    </location>
</feature>
<dbReference type="AlphaFoldDB" id="A0A0C9VXX2"/>
<dbReference type="Gene3D" id="3.40.50.2300">
    <property type="match status" value="1"/>
</dbReference>
<dbReference type="HOGENOM" id="CLU_004544_4_1_1"/>
<dbReference type="PANTHER" id="PTHR22891">
    <property type="entry name" value="EUKARYOTIC TRANSLATION INITIATION FACTOR 2C"/>
    <property type="match status" value="1"/>
</dbReference>
<dbReference type="SMART" id="SM01163">
    <property type="entry name" value="DUF1785"/>
    <property type="match status" value="1"/>
</dbReference>
<gene>
    <name evidence="4" type="ORF">M422DRAFT_47658</name>
</gene>
<dbReference type="SMART" id="SM00950">
    <property type="entry name" value="Piwi"/>
    <property type="match status" value="1"/>
</dbReference>
<feature type="compositionally biased region" description="Gly residues" evidence="1">
    <location>
        <begin position="24"/>
        <end position="42"/>
    </location>
</feature>
<dbReference type="CDD" id="cd02846">
    <property type="entry name" value="PAZ_argonaute_like"/>
    <property type="match status" value="1"/>
</dbReference>